<dbReference type="Pfam" id="PF02878">
    <property type="entry name" value="PGM_PMM_I"/>
    <property type="match status" value="1"/>
</dbReference>
<protein>
    <recommendedName>
        <fullName evidence="2">Alpha-D-phosphohexomutase alpha/beta/alpha domain-containing protein</fullName>
    </recommendedName>
</protein>
<dbReference type="InterPro" id="IPR016055">
    <property type="entry name" value="A-D-PHexomutase_a/b/a-I/II/III"/>
</dbReference>
<dbReference type="AlphaFoldDB" id="X1FP90"/>
<evidence type="ECO:0000256" key="1">
    <source>
        <dbReference type="ARBA" id="ARBA00010231"/>
    </source>
</evidence>
<dbReference type="GO" id="GO:0005975">
    <property type="term" value="P:carbohydrate metabolic process"/>
    <property type="evidence" value="ECO:0007669"/>
    <property type="project" value="InterPro"/>
</dbReference>
<sequence length="55" mass="5931">MTSNIFGTSGIRKVFQNYSESDVMFTPQMALDVGLALGTHLNGEGIVVIGKDIRT</sequence>
<feature type="non-terminal residue" evidence="3">
    <location>
        <position position="55"/>
    </location>
</feature>
<feature type="domain" description="Alpha-D-phosphohexomutase alpha/beta/alpha" evidence="2">
    <location>
        <begin position="4"/>
        <end position="55"/>
    </location>
</feature>
<organism evidence="3">
    <name type="scientific">marine sediment metagenome</name>
    <dbReference type="NCBI Taxonomy" id="412755"/>
    <lineage>
        <taxon>unclassified sequences</taxon>
        <taxon>metagenomes</taxon>
        <taxon>ecological metagenomes</taxon>
    </lineage>
</organism>
<evidence type="ECO:0000259" key="2">
    <source>
        <dbReference type="Pfam" id="PF02878"/>
    </source>
</evidence>
<comment type="caution">
    <text evidence="3">The sequence shown here is derived from an EMBL/GenBank/DDBJ whole genome shotgun (WGS) entry which is preliminary data.</text>
</comment>
<evidence type="ECO:0000313" key="3">
    <source>
        <dbReference type="EMBL" id="GAH47466.1"/>
    </source>
</evidence>
<dbReference type="GO" id="GO:0016868">
    <property type="term" value="F:intramolecular phosphotransferase activity"/>
    <property type="evidence" value="ECO:0007669"/>
    <property type="project" value="InterPro"/>
</dbReference>
<gene>
    <name evidence="3" type="ORF">S03H2_38954</name>
</gene>
<dbReference type="Gene3D" id="3.40.120.10">
    <property type="entry name" value="Alpha-D-Glucose-1,6-Bisphosphate, subunit A, domain 3"/>
    <property type="match status" value="1"/>
</dbReference>
<dbReference type="InterPro" id="IPR005844">
    <property type="entry name" value="A-D-PHexomutase_a/b/a-I"/>
</dbReference>
<dbReference type="SUPFAM" id="SSF53738">
    <property type="entry name" value="Phosphoglucomutase, first 3 domains"/>
    <property type="match status" value="1"/>
</dbReference>
<accession>X1FP90</accession>
<dbReference type="EMBL" id="BARU01024049">
    <property type="protein sequence ID" value="GAH47466.1"/>
    <property type="molecule type" value="Genomic_DNA"/>
</dbReference>
<reference evidence="3" key="1">
    <citation type="journal article" date="2014" name="Front. Microbiol.">
        <title>High frequency of phylogenetically diverse reductive dehalogenase-homologous genes in deep subseafloor sedimentary metagenomes.</title>
        <authorList>
            <person name="Kawai M."/>
            <person name="Futagami T."/>
            <person name="Toyoda A."/>
            <person name="Takaki Y."/>
            <person name="Nishi S."/>
            <person name="Hori S."/>
            <person name="Arai W."/>
            <person name="Tsubouchi T."/>
            <person name="Morono Y."/>
            <person name="Uchiyama I."/>
            <person name="Ito T."/>
            <person name="Fujiyama A."/>
            <person name="Inagaki F."/>
            <person name="Takami H."/>
        </authorList>
    </citation>
    <scope>NUCLEOTIDE SEQUENCE</scope>
    <source>
        <strain evidence="3">Expedition CK06-06</strain>
    </source>
</reference>
<proteinExistence type="inferred from homology"/>
<comment type="similarity">
    <text evidence="1">Belongs to the phosphohexose mutase family.</text>
</comment>
<name>X1FP90_9ZZZZ</name>